<keyword evidence="2" id="KW-1185">Reference proteome</keyword>
<accession>A0AAD3S869</accession>
<sequence length="214" mass="23771">MDAIAGFRCSHSEGRCVDVVFRADDSSRFAPHDLMLMLAVFALMHSIWTAVKNFASARGRELFCKVLLLVMATFVSGGDWEVVGVCWWSRNALAGWPHLPSPFSKVRSLNPSKVLCYFSIDGFGLGPVKTIDLRFGVCRQYRADSWRDGFLLFYDNYDCDACLWCCKPRSTSSFQLIYAATILAERSVPVLVAHVVGVLFPSAVGLKRPLSLGS</sequence>
<dbReference type="Proteomes" id="UP001279734">
    <property type="component" value="Unassembled WGS sequence"/>
</dbReference>
<evidence type="ECO:0000313" key="2">
    <source>
        <dbReference type="Proteomes" id="UP001279734"/>
    </source>
</evidence>
<reference evidence="1" key="1">
    <citation type="submission" date="2023-05" db="EMBL/GenBank/DDBJ databases">
        <title>Nepenthes gracilis genome sequencing.</title>
        <authorList>
            <person name="Fukushima K."/>
        </authorList>
    </citation>
    <scope>NUCLEOTIDE SEQUENCE</scope>
    <source>
        <strain evidence="1">SING2019-196</strain>
    </source>
</reference>
<name>A0AAD3S869_NEPGR</name>
<dbReference type="AlphaFoldDB" id="A0AAD3S869"/>
<organism evidence="1 2">
    <name type="scientific">Nepenthes gracilis</name>
    <name type="common">Slender pitcher plant</name>
    <dbReference type="NCBI Taxonomy" id="150966"/>
    <lineage>
        <taxon>Eukaryota</taxon>
        <taxon>Viridiplantae</taxon>
        <taxon>Streptophyta</taxon>
        <taxon>Embryophyta</taxon>
        <taxon>Tracheophyta</taxon>
        <taxon>Spermatophyta</taxon>
        <taxon>Magnoliopsida</taxon>
        <taxon>eudicotyledons</taxon>
        <taxon>Gunneridae</taxon>
        <taxon>Pentapetalae</taxon>
        <taxon>Caryophyllales</taxon>
        <taxon>Nepenthaceae</taxon>
        <taxon>Nepenthes</taxon>
    </lineage>
</organism>
<dbReference type="EMBL" id="BSYO01000006">
    <property type="protein sequence ID" value="GMH06199.1"/>
    <property type="molecule type" value="Genomic_DNA"/>
</dbReference>
<gene>
    <name evidence="1" type="ORF">Nepgr_008039</name>
</gene>
<protein>
    <submittedName>
        <fullName evidence="1">Uncharacterized protein</fullName>
    </submittedName>
</protein>
<proteinExistence type="predicted"/>
<evidence type="ECO:0000313" key="1">
    <source>
        <dbReference type="EMBL" id="GMH06199.1"/>
    </source>
</evidence>
<comment type="caution">
    <text evidence="1">The sequence shown here is derived from an EMBL/GenBank/DDBJ whole genome shotgun (WGS) entry which is preliminary data.</text>
</comment>